<reference evidence="1 2" key="1">
    <citation type="submission" date="2014-11" db="EMBL/GenBank/DDBJ databases">
        <authorList>
            <person name="Urmite Genomes Urmite Genomes"/>
        </authorList>
    </citation>
    <scope>NUCLEOTIDE SEQUENCE [LARGE SCALE GENOMIC DNA]</scope>
    <source>
        <strain evidence="1 2">Oc5</strain>
    </source>
</reference>
<keyword evidence="2" id="KW-1185">Reference proteome</keyword>
<dbReference type="Proteomes" id="UP000040453">
    <property type="component" value="Unassembled WGS sequence"/>
</dbReference>
<proteinExistence type="predicted"/>
<dbReference type="STRING" id="545501.BN997_03403"/>
<dbReference type="AlphaFoldDB" id="A0A0A1MK66"/>
<evidence type="ECO:0000313" key="2">
    <source>
        <dbReference type="Proteomes" id="UP000040453"/>
    </source>
</evidence>
<dbReference type="EMBL" id="CDGG01000001">
    <property type="protein sequence ID" value="CEI83488.1"/>
    <property type="molecule type" value="Genomic_DNA"/>
</dbReference>
<sequence length="34" mass="3828">MKIINKNKYLMNINLKPGKIKIKTNDIVLGGADK</sequence>
<evidence type="ECO:0000313" key="1">
    <source>
        <dbReference type="EMBL" id="CEI83488.1"/>
    </source>
</evidence>
<protein>
    <submittedName>
        <fullName evidence="1">Uncharacterized protein</fullName>
    </submittedName>
</protein>
<accession>A0A0A1MK66</accession>
<name>A0A0A1MK66_9BACI</name>
<gene>
    <name evidence="1" type="ORF">BN997_03403</name>
</gene>
<organism evidence="1 2">
    <name type="scientific">Oceanobacillus oncorhynchi</name>
    <dbReference type="NCBI Taxonomy" id="545501"/>
    <lineage>
        <taxon>Bacteria</taxon>
        <taxon>Bacillati</taxon>
        <taxon>Bacillota</taxon>
        <taxon>Bacilli</taxon>
        <taxon>Bacillales</taxon>
        <taxon>Bacillaceae</taxon>
        <taxon>Oceanobacillus</taxon>
    </lineage>
</organism>